<dbReference type="EMBL" id="VFOU01000003">
    <property type="protein sequence ID" value="TQL71634.1"/>
    <property type="molecule type" value="Genomic_DNA"/>
</dbReference>
<feature type="transmembrane region" description="Helical" evidence="2">
    <location>
        <begin position="55"/>
        <end position="72"/>
    </location>
</feature>
<dbReference type="RefSeq" id="WP_141867372.1">
    <property type="nucleotide sequence ID" value="NZ_BAABAN010000001.1"/>
</dbReference>
<organism evidence="3 4">
    <name type="scientific">Enteractinococcus coprophilus</name>
    <dbReference type="NCBI Taxonomy" id="1027633"/>
    <lineage>
        <taxon>Bacteria</taxon>
        <taxon>Bacillati</taxon>
        <taxon>Actinomycetota</taxon>
        <taxon>Actinomycetes</taxon>
        <taxon>Micrococcales</taxon>
        <taxon>Micrococcaceae</taxon>
    </lineage>
</organism>
<gene>
    <name evidence="3" type="ORF">FB556_2123</name>
</gene>
<evidence type="ECO:0000256" key="2">
    <source>
        <dbReference type="SAM" id="Phobius"/>
    </source>
</evidence>
<comment type="caution">
    <text evidence="3">The sequence shown here is derived from an EMBL/GenBank/DDBJ whole genome shotgun (WGS) entry which is preliminary data.</text>
</comment>
<evidence type="ECO:0000313" key="4">
    <source>
        <dbReference type="Proteomes" id="UP000319746"/>
    </source>
</evidence>
<evidence type="ECO:0000313" key="3">
    <source>
        <dbReference type="EMBL" id="TQL71634.1"/>
    </source>
</evidence>
<feature type="region of interest" description="Disordered" evidence="1">
    <location>
        <begin position="1"/>
        <end position="20"/>
    </location>
</feature>
<dbReference type="AlphaFoldDB" id="A0A543AGC0"/>
<dbReference type="OrthoDB" id="9863366at2"/>
<name>A0A543AGC0_9MICC</name>
<dbReference type="Proteomes" id="UP000319746">
    <property type="component" value="Unassembled WGS sequence"/>
</dbReference>
<keyword evidence="2" id="KW-1133">Transmembrane helix</keyword>
<protein>
    <submittedName>
        <fullName evidence="3">Uncharacterized protein</fullName>
    </submittedName>
</protein>
<sequence length="85" mass="9094">MSPHKIALPGFRKQSDDPKQPSQLGMFMVSMELLVAAMLLAIGVHFLIVATEPDAVGWGAIALVALIMVDVVRRLINIATGKAPD</sequence>
<keyword evidence="4" id="KW-1185">Reference proteome</keyword>
<keyword evidence="2" id="KW-0472">Membrane</keyword>
<accession>A0A543AGC0</accession>
<keyword evidence="2" id="KW-0812">Transmembrane</keyword>
<feature type="transmembrane region" description="Helical" evidence="2">
    <location>
        <begin position="24"/>
        <end position="49"/>
    </location>
</feature>
<evidence type="ECO:0000256" key="1">
    <source>
        <dbReference type="SAM" id="MobiDB-lite"/>
    </source>
</evidence>
<proteinExistence type="predicted"/>
<reference evidence="3 4" key="1">
    <citation type="submission" date="2019-06" db="EMBL/GenBank/DDBJ databases">
        <title>Sequencing the genomes of 1000 actinobacteria strains.</title>
        <authorList>
            <person name="Klenk H.-P."/>
        </authorList>
    </citation>
    <scope>NUCLEOTIDE SEQUENCE [LARGE SCALE GENOMIC DNA]</scope>
    <source>
        <strain evidence="3 4">DSM 24083</strain>
    </source>
</reference>